<dbReference type="Gene3D" id="3.30.1180.10">
    <property type="match status" value="1"/>
</dbReference>
<name>G5KFE8_9STRE</name>
<sequence>MKLAIITDNSAANAEKLAVVEDVFVLDIPVIIENQSYIEGKNLSIDAFYQKMSASDELPKTSQPSLAELNDLLERLTNEGYTHVIGVFIAAGISGFWQNIQFLKDEFKELTIAFPDTRITSKPQTSMVENVVKWYQEGLSFDHILEKLNKQIELTTAFIMVDDLNHLVKGGRLSNGAALLGNLLSIKPILRFNEEGKIVVYEKVRTEKKAIKRLISILEEETADHAYQVSIIHSRAEEKALDLKEKLENAGYQGEIEIVTFGAVIATHLGEGAVAFGITPVID</sequence>
<dbReference type="InterPro" id="IPR003797">
    <property type="entry name" value="DegV"/>
</dbReference>
<dbReference type="eggNOG" id="COG1307">
    <property type="taxonomic scope" value="Bacteria"/>
</dbReference>
<evidence type="ECO:0000256" key="1">
    <source>
        <dbReference type="ARBA" id="ARBA00003238"/>
    </source>
</evidence>
<dbReference type="GO" id="GO:0008289">
    <property type="term" value="F:lipid binding"/>
    <property type="evidence" value="ECO:0007669"/>
    <property type="project" value="UniProtKB-KW"/>
</dbReference>
<dbReference type="PANTHER" id="PTHR33434">
    <property type="entry name" value="DEGV DOMAIN-CONTAINING PROTEIN DR_1986-RELATED"/>
    <property type="match status" value="1"/>
</dbReference>
<gene>
    <name evidence="3" type="ORF">STRUR_0992</name>
</gene>
<protein>
    <recommendedName>
        <fullName evidence="5">EDD domain protein, DegV family</fullName>
    </recommendedName>
</protein>
<dbReference type="PROSITE" id="PS51482">
    <property type="entry name" value="DEGV"/>
    <property type="match status" value="1"/>
</dbReference>
<keyword evidence="2" id="KW-0446">Lipid-binding</keyword>
<comment type="caution">
    <text evidence="3">The sequence shown here is derived from an EMBL/GenBank/DDBJ whole genome shotgun (WGS) entry which is preliminary data.</text>
</comment>
<evidence type="ECO:0008006" key="5">
    <source>
        <dbReference type="Google" id="ProtNLM"/>
    </source>
</evidence>
<keyword evidence="4" id="KW-1185">Reference proteome</keyword>
<proteinExistence type="predicted"/>
<reference evidence="3 4" key="1">
    <citation type="journal article" date="2014" name="Int. J. Syst. Evol. Microbiol.">
        <title>Phylogenomics and the dynamic genome evolution of the genus Streptococcus.</title>
        <authorList>
            <consortium name="The Broad Institute Genome Sequencing Platform"/>
            <person name="Richards V.P."/>
            <person name="Palmer S.R."/>
            <person name="Pavinski Bitar P.D."/>
            <person name="Qin X."/>
            <person name="Weinstock G.M."/>
            <person name="Highlander S.K."/>
            <person name="Town C.D."/>
            <person name="Burne R.A."/>
            <person name="Stanhope M.J."/>
        </authorList>
    </citation>
    <scope>NUCLEOTIDE SEQUENCE [LARGE SCALE GENOMIC DNA]</scope>
    <source>
        <strain evidence="3 4">2285-97</strain>
    </source>
</reference>
<comment type="function">
    <text evidence="1">May bind long-chain fatty acids, such as palmitate, and may play a role in lipid transport or fatty acid metabolism.</text>
</comment>
<dbReference type="InterPro" id="IPR050270">
    <property type="entry name" value="DegV_domain_contain"/>
</dbReference>
<dbReference type="NCBIfam" id="TIGR00762">
    <property type="entry name" value="DegV"/>
    <property type="match status" value="1"/>
</dbReference>
<evidence type="ECO:0000256" key="2">
    <source>
        <dbReference type="ARBA" id="ARBA00023121"/>
    </source>
</evidence>
<dbReference type="AlphaFoldDB" id="G5KFE8"/>
<dbReference type="Pfam" id="PF02645">
    <property type="entry name" value="DegV"/>
    <property type="match status" value="1"/>
</dbReference>
<dbReference type="Proteomes" id="UP000005388">
    <property type="component" value="Unassembled WGS sequence"/>
</dbReference>
<evidence type="ECO:0000313" key="3">
    <source>
        <dbReference type="EMBL" id="EHJ56810.1"/>
    </source>
</evidence>
<dbReference type="STRING" id="764291.STRUR_0992"/>
<dbReference type="InterPro" id="IPR043168">
    <property type="entry name" value="DegV_C"/>
</dbReference>
<organism evidence="3 4">
    <name type="scientific">Streptococcus urinalis 2285-97</name>
    <dbReference type="NCBI Taxonomy" id="764291"/>
    <lineage>
        <taxon>Bacteria</taxon>
        <taxon>Bacillati</taxon>
        <taxon>Bacillota</taxon>
        <taxon>Bacilli</taxon>
        <taxon>Lactobacillales</taxon>
        <taxon>Streptococcaceae</taxon>
        <taxon>Streptococcus</taxon>
    </lineage>
</organism>
<accession>G5KFE8</accession>
<dbReference type="RefSeq" id="WP_006739552.1">
    <property type="nucleotide sequence ID" value="NZ_AEUZ02000001.1"/>
</dbReference>
<dbReference type="EMBL" id="AEUZ02000001">
    <property type="protein sequence ID" value="EHJ56810.1"/>
    <property type="molecule type" value="Genomic_DNA"/>
</dbReference>
<dbReference type="PANTHER" id="PTHR33434:SF2">
    <property type="entry name" value="FATTY ACID-BINDING PROTEIN TM_1468"/>
    <property type="match status" value="1"/>
</dbReference>
<evidence type="ECO:0000313" key="4">
    <source>
        <dbReference type="Proteomes" id="UP000005388"/>
    </source>
</evidence>
<dbReference type="SUPFAM" id="SSF82549">
    <property type="entry name" value="DAK1/DegV-like"/>
    <property type="match status" value="1"/>
</dbReference>
<dbReference type="Gene3D" id="3.40.50.10170">
    <property type="match status" value="1"/>
</dbReference>